<evidence type="ECO:0000256" key="4">
    <source>
        <dbReference type="ARBA" id="ARBA00022603"/>
    </source>
</evidence>
<keyword evidence="5 11" id="KW-0808">Transferase</keyword>
<dbReference type="SUPFAM" id="SSF53335">
    <property type="entry name" value="S-adenosyl-L-methionine-dependent methyltransferases"/>
    <property type="match status" value="1"/>
</dbReference>
<accession>A0A098VW71</accession>
<comment type="similarity">
    <text evidence="11">Belongs to the class I-like SAM-binding methyltransferase superfamily. DOT1 family.</text>
</comment>
<proteinExistence type="inferred from homology"/>
<dbReference type="GeneID" id="25257981"/>
<evidence type="ECO:0000256" key="3">
    <source>
        <dbReference type="ARBA" id="ARBA00020987"/>
    </source>
</evidence>
<dbReference type="GO" id="GO:0032259">
    <property type="term" value="P:methylation"/>
    <property type="evidence" value="ECO:0007669"/>
    <property type="project" value="UniProtKB-KW"/>
</dbReference>
<evidence type="ECO:0000256" key="6">
    <source>
        <dbReference type="ARBA" id="ARBA00022691"/>
    </source>
</evidence>
<keyword evidence="4 11" id="KW-0489">Methyltransferase</keyword>
<dbReference type="GO" id="GO:0000077">
    <property type="term" value="P:DNA damage checkpoint signaling"/>
    <property type="evidence" value="ECO:0007669"/>
    <property type="project" value="TreeGrafter"/>
</dbReference>
<evidence type="ECO:0000256" key="7">
    <source>
        <dbReference type="ARBA" id="ARBA00022853"/>
    </source>
</evidence>
<dbReference type="PROSITE" id="PS51569">
    <property type="entry name" value="DOT1"/>
    <property type="match status" value="1"/>
</dbReference>
<evidence type="ECO:0000256" key="11">
    <source>
        <dbReference type="RuleBase" id="RU271113"/>
    </source>
</evidence>
<evidence type="ECO:0000256" key="10">
    <source>
        <dbReference type="ARBA" id="ARBA00047770"/>
    </source>
</evidence>
<comment type="catalytic activity">
    <reaction evidence="10 11">
        <text>L-lysyl(79)-[histone H3] + 3 S-adenosyl-L-methionine = N(6),N(6),N(6)-trimethyl-L-lysyl(79)-[histone H3] + 3 S-adenosyl-L-homocysteine + 3 H(+)</text>
        <dbReference type="Rhea" id="RHEA:60328"/>
        <dbReference type="Rhea" id="RHEA-COMP:15549"/>
        <dbReference type="Rhea" id="RHEA-COMP:15552"/>
        <dbReference type="ChEBI" id="CHEBI:15378"/>
        <dbReference type="ChEBI" id="CHEBI:29969"/>
        <dbReference type="ChEBI" id="CHEBI:57856"/>
        <dbReference type="ChEBI" id="CHEBI:59789"/>
        <dbReference type="ChEBI" id="CHEBI:61961"/>
        <dbReference type="EC" id="2.1.1.360"/>
    </reaction>
</comment>
<dbReference type="OrthoDB" id="443402at2759"/>
<evidence type="ECO:0000256" key="9">
    <source>
        <dbReference type="ARBA" id="ARBA00029821"/>
    </source>
</evidence>
<evidence type="ECO:0000259" key="12">
    <source>
        <dbReference type="PROSITE" id="PS51569"/>
    </source>
</evidence>
<evidence type="ECO:0000256" key="8">
    <source>
        <dbReference type="ARBA" id="ARBA00023242"/>
    </source>
</evidence>
<comment type="miscellaneous">
    <text evidence="11">In contrast to other lysine histone methyltransferases, it does not contain a SET domain, suggesting the existence of another mechanism for methylation of lysine residues of histones.</text>
</comment>
<sequence>MSMEAILVFPLTGVEEAFPLPKPALLGKLPPWEYDPVEDLIKTFIVLFNEYNLVVTDSPLQTLLHVREGRQAPTPDTVAAIAAQCSNWMAQHVLLRDVARKTPSGTLLDLVADQCYIRVEQQLNLFSSRRASLRSPRGLPELTYGELNSMLVRELILDKYCNEGSFFVDFGSGIGNVVLLAAMKCARAVGVECQPHLHQFAVAYKKAMAEKLAAVGFYEYSKKVSWDTQLILGDFLSDAVPLELLRNADLVLVNNLTFPPTLNHNLVLRFLDLKAGAYVISLVPLLRTRVNFGTTGTTSSVTLSSSAEETCPRTGTRSKFKSTIKAQGPATSRRANHNPSLAPTFSGNDIAAAIFEPHVERIPYGAGMVSWAAAAGTLFVHRVKVKPLY</sequence>
<keyword evidence="14" id="KW-1185">Reference proteome</keyword>
<dbReference type="Proteomes" id="UP000029725">
    <property type="component" value="Unassembled WGS sequence"/>
</dbReference>
<keyword evidence="7 11" id="KW-0156">Chromatin regulator</keyword>
<reference evidence="13 14" key="1">
    <citation type="submission" date="2014-04" db="EMBL/GenBank/DDBJ databases">
        <title>A new species of microsporidia sheds light on the evolution of extreme parasitism.</title>
        <authorList>
            <person name="Haag K.L."/>
            <person name="James T.Y."/>
            <person name="Larsson R."/>
            <person name="Schaer T.M."/>
            <person name="Refardt D."/>
            <person name="Pombert J.-F."/>
            <person name="Ebert D."/>
        </authorList>
    </citation>
    <scope>NUCLEOTIDE SEQUENCE [LARGE SCALE GENOMIC DNA]</scope>
    <source>
        <strain evidence="13 14">UGP3</strain>
        <tissue evidence="13">Spores</tissue>
    </source>
</reference>
<dbReference type="InterPro" id="IPR029063">
    <property type="entry name" value="SAM-dependent_MTases_sf"/>
</dbReference>
<feature type="domain" description="DOT1" evidence="12">
    <location>
        <begin position="16"/>
        <end position="344"/>
    </location>
</feature>
<dbReference type="HOGENOM" id="CLU_709966_0_0_1"/>
<evidence type="ECO:0000256" key="2">
    <source>
        <dbReference type="ARBA" id="ARBA00012190"/>
    </source>
</evidence>
<dbReference type="VEuPathDB" id="MicrosporidiaDB:DI09_10p260"/>
<dbReference type="Gene3D" id="3.40.50.150">
    <property type="entry name" value="Vaccinia Virus protein VP39"/>
    <property type="match status" value="1"/>
</dbReference>
<dbReference type="Pfam" id="PF08123">
    <property type="entry name" value="DOT1"/>
    <property type="match status" value="1"/>
</dbReference>
<dbReference type="GO" id="GO:0140956">
    <property type="term" value="F:histone H3K79 trimethyltransferase activity"/>
    <property type="evidence" value="ECO:0007669"/>
    <property type="project" value="UniProtKB-EC"/>
</dbReference>
<dbReference type="InterPro" id="IPR030445">
    <property type="entry name" value="H3-K79_meTrfase"/>
</dbReference>
<keyword evidence="8 11" id="KW-0539">Nucleus</keyword>
<dbReference type="GO" id="GO:0005634">
    <property type="term" value="C:nucleus"/>
    <property type="evidence" value="ECO:0007669"/>
    <property type="project" value="UniProtKB-SubCell"/>
</dbReference>
<comment type="function">
    <text evidence="11">Histone methyltransferase that specifically trimethylates histone H3 to form H3K79me3. This methylation is required for telomere silencing and for the pachytene checkpoint during the meiotic cell cycle by allowing the recruitment of RAD9 to double strand breaks. Nucleosomes are preferred as substrate compared to free histone.</text>
</comment>
<evidence type="ECO:0000313" key="14">
    <source>
        <dbReference type="Proteomes" id="UP000029725"/>
    </source>
</evidence>
<keyword evidence="6 11" id="KW-0949">S-adenosyl-L-methionine</keyword>
<comment type="caution">
    <text evidence="13">The sequence shown here is derived from an EMBL/GenBank/DDBJ whole genome shotgun (WGS) entry which is preliminary data.</text>
</comment>
<dbReference type="PANTHER" id="PTHR21451">
    <property type="entry name" value="HISTONE H3 METHYLTRANSFERASE"/>
    <property type="match status" value="1"/>
</dbReference>
<organism evidence="13 14">
    <name type="scientific">Mitosporidium daphniae</name>
    <dbReference type="NCBI Taxonomy" id="1485682"/>
    <lineage>
        <taxon>Eukaryota</taxon>
        <taxon>Fungi</taxon>
        <taxon>Fungi incertae sedis</taxon>
        <taxon>Microsporidia</taxon>
        <taxon>Mitosporidium</taxon>
    </lineage>
</organism>
<protein>
    <recommendedName>
        <fullName evidence="3 11">Histone-lysine N-methyltransferase, H3 lysine-79 specific</fullName>
        <ecNumber evidence="2 11">2.1.1.360</ecNumber>
    </recommendedName>
    <alternativeName>
        <fullName evidence="9 11">Histone H3-K79 methyltransferase</fullName>
    </alternativeName>
</protein>
<name>A0A098VW71_9MICR</name>
<dbReference type="AlphaFoldDB" id="A0A098VW71"/>
<dbReference type="EC" id="2.1.1.360" evidence="2 11"/>
<evidence type="ECO:0000256" key="5">
    <source>
        <dbReference type="ARBA" id="ARBA00022679"/>
    </source>
</evidence>
<dbReference type="EMBL" id="JMKJ01000011">
    <property type="protein sequence ID" value="KGG53129.1"/>
    <property type="molecule type" value="Genomic_DNA"/>
</dbReference>
<comment type="subcellular location">
    <subcellularLocation>
        <location evidence="1 11">Nucleus</location>
    </subcellularLocation>
</comment>
<evidence type="ECO:0000256" key="1">
    <source>
        <dbReference type="ARBA" id="ARBA00004123"/>
    </source>
</evidence>
<dbReference type="GO" id="GO:0006281">
    <property type="term" value="P:DNA repair"/>
    <property type="evidence" value="ECO:0007669"/>
    <property type="project" value="TreeGrafter"/>
</dbReference>
<gene>
    <name evidence="13" type="ORF">DI09_10p260</name>
</gene>
<dbReference type="InterPro" id="IPR025789">
    <property type="entry name" value="DOT1_dom"/>
</dbReference>
<dbReference type="RefSeq" id="XP_013239556.1">
    <property type="nucleotide sequence ID" value="XM_013384102.1"/>
</dbReference>
<evidence type="ECO:0000313" key="13">
    <source>
        <dbReference type="EMBL" id="KGG53129.1"/>
    </source>
</evidence>
<dbReference type="PANTHER" id="PTHR21451:SF0">
    <property type="entry name" value="HISTONE-LYSINE N-METHYLTRANSFERASE, H3 LYSINE-79 SPECIFIC"/>
    <property type="match status" value="1"/>
</dbReference>